<evidence type="ECO:0000256" key="2">
    <source>
        <dbReference type="ARBA" id="ARBA00023172"/>
    </source>
</evidence>
<feature type="region of interest" description="Disordered" evidence="3">
    <location>
        <begin position="156"/>
        <end position="178"/>
    </location>
</feature>
<dbReference type="OrthoDB" id="9785687at2"/>
<keyword evidence="2" id="KW-0233">DNA recombination</keyword>
<dbReference type="KEGG" id="dez:DKM44_13545"/>
<evidence type="ECO:0000256" key="1">
    <source>
        <dbReference type="ARBA" id="ARBA00023125"/>
    </source>
</evidence>
<dbReference type="GO" id="GO:0003677">
    <property type="term" value="F:DNA binding"/>
    <property type="evidence" value="ECO:0007669"/>
    <property type="project" value="UniProtKB-KW"/>
</dbReference>
<dbReference type="EMBL" id="CP029494">
    <property type="protein sequence ID" value="AWN24121.1"/>
    <property type="molecule type" value="Genomic_DNA"/>
</dbReference>
<feature type="compositionally biased region" description="Basic and acidic residues" evidence="3">
    <location>
        <begin position="160"/>
        <end position="171"/>
    </location>
</feature>
<dbReference type="RefSeq" id="WP_109827847.1">
    <property type="nucleotide sequence ID" value="NZ_CP029494.1"/>
</dbReference>
<dbReference type="InterPro" id="IPR011010">
    <property type="entry name" value="DNA_brk_join_enz"/>
</dbReference>
<dbReference type="AlphaFoldDB" id="A0A2Z3JKQ2"/>
<evidence type="ECO:0000313" key="5">
    <source>
        <dbReference type="EMBL" id="AWN24121.1"/>
    </source>
</evidence>
<sequence>MQEAGKSAALCAYALRVLKMALRQAVRWQILSRKAAEALRPPKVTRQEMHVWTAEQVAAFLCVSQAHRLHAAFYLALMTGMRRGEVLGLKWEDVDWERSRLKIRNNLVEVRGEGKAGKQHAGKDTVSSVRASLRLQIPKADALRRTVAFSPGTLSKLRRDHQAQQERERLAAAEAWQD</sequence>
<dbReference type="Gene3D" id="1.10.443.10">
    <property type="entry name" value="Intergrase catalytic core"/>
    <property type="match status" value="1"/>
</dbReference>
<gene>
    <name evidence="5" type="ORF">DKM44_13545</name>
</gene>
<dbReference type="InterPro" id="IPR013762">
    <property type="entry name" value="Integrase-like_cat_sf"/>
</dbReference>
<dbReference type="Proteomes" id="UP000245368">
    <property type="component" value="Chromosome"/>
</dbReference>
<organism evidence="5 6">
    <name type="scientific">Deinococcus irradiatisoli</name>
    <dbReference type="NCBI Taxonomy" id="2202254"/>
    <lineage>
        <taxon>Bacteria</taxon>
        <taxon>Thermotogati</taxon>
        <taxon>Deinococcota</taxon>
        <taxon>Deinococci</taxon>
        <taxon>Deinococcales</taxon>
        <taxon>Deinococcaceae</taxon>
        <taxon>Deinococcus</taxon>
    </lineage>
</organism>
<name>A0A2Z3JKQ2_9DEIO</name>
<dbReference type="GO" id="GO:0006310">
    <property type="term" value="P:DNA recombination"/>
    <property type="evidence" value="ECO:0007669"/>
    <property type="project" value="UniProtKB-KW"/>
</dbReference>
<feature type="domain" description="Tyr recombinase" evidence="4">
    <location>
        <begin position="47"/>
        <end position="178"/>
    </location>
</feature>
<protein>
    <recommendedName>
        <fullName evidence="4">Tyr recombinase domain-containing protein</fullName>
    </recommendedName>
</protein>
<dbReference type="InterPro" id="IPR002104">
    <property type="entry name" value="Integrase_catalytic"/>
</dbReference>
<keyword evidence="1" id="KW-0238">DNA-binding</keyword>
<dbReference type="SUPFAM" id="SSF56349">
    <property type="entry name" value="DNA breaking-rejoining enzymes"/>
    <property type="match status" value="1"/>
</dbReference>
<evidence type="ECO:0000256" key="3">
    <source>
        <dbReference type="SAM" id="MobiDB-lite"/>
    </source>
</evidence>
<evidence type="ECO:0000313" key="6">
    <source>
        <dbReference type="Proteomes" id="UP000245368"/>
    </source>
</evidence>
<proteinExistence type="predicted"/>
<dbReference type="Gene3D" id="1.10.150.130">
    <property type="match status" value="1"/>
</dbReference>
<evidence type="ECO:0000259" key="4">
    <source>
        <dbReference type="PROSITE" id="PS51898"/>
    </source>
</evidence>
<keyword evidence="6" id="KW-1185">Reference proteome</keyword>
<accession>A0A2Z3JKQ2</accession>
<dbReference type="Pfam" id="PF00589">
    <property type="entry name" value="Phage_integrase"/>
    <property type="match status" value="1"/>
</dbReference>
<reference evidence="5 6" key="1">
    <citation type="submission" date="2018-05" db="EMBL/GenBank/DDBJ databases">
        <title>Complete Genome Sequence of Deinococcus sp. strain 17bor-2.</title>
        <authorList>
            <person name="Srinivasan S."/>
        </authorList>
    </citation>
    <scope>NUCLEOTIDE SEQUENCE [LARGE SCALE GENOMIC DNA]</scope>
    <source>
        <strain evidence="5 6">17bor-2</strain>
    </source>
</reference>
<dbReference type="GO" id="GO:0015074">
    <property type="term" value="P:DNA integration"/>
    <property type="evidence" value="ECO:0007669"/>
    <property type="project" value="InterPro"/>
</dbReference>
<dbReference type="PROSITE" id="PS51898">
    <property type="entry name" value="TYR_RECOMBINASE"/>
    <property type="match status" value="1"/>
</dbReference>
<dbReference type="InterPro" id="IPR010998">
    <property type="entry name" value="Integrase_recombinase_N"/>
</dbReference>